<organism evidence="2 3">
    <name type="scientific">Salinibacter ruber</name>
    <dbReference type="NCBI Taxonomy" id="146919"/>
    <lineage>
        <taxon>Bacteria</taxon>
        <taxon>Pseudomonadati</taxon>
        <taxon>Rhodothermota</taxon>
        <taxon>Rhodothermia</taxon>
        <taxon>Rhodothermales</taxon>
        <taxon>Salinibacteraceae</taxon>
        <taxon>Salinibacter</taxon>
    </lineage>
</organism>
<evidence type="ECO:0000313" key="2">
    <source>
        <dbReference type="EMBL" id="MCS3712005.1"/>
    </source>
</evidence>
<protein>
    <submittedName>
        <fullName evidence="2">Uncharacterized protein</fullName>
    </submittedName>
</protein>
<name>A0A9X2Q866_9BACT</name>
<dbReference type="Proteomes" id="UP001155057">
    <property type="component" value="Unassembled WGS sequence"/>
</dbReference>
<evidence type="ECO:0000256" key="1">
    <source>
        <dbReference type="SAM" id="MobiDB-lite"/>
    </source>
</evidence>
<sequence>MSKSPTPMNAPQREYGSSSSTNENSSHRDGNAILRRALRIFESRLSADSAVRQGMPPGSIRGAFDFRGVADEVVPSSPILRASIAKALEERTGWAVEPSALIPAVTRWLRAQLETCLRQIWASQTVLTIRVTRTSISIKQARGHVSPRTGRLPSCQGR</sequence>
<accession>A0A9X2Q866</accession>
<proteinExistence type="predicted"/>
<comment type="caution">
    <text evidence="2">The sequence shown here is derived from an EMBL/GenBank/DDBJ whole genome shotgun (WGS) entry which is preliminary data.</text>
</comment>
<dbReference type="EMBL" id="JANUAE010000023">
    <property type="protein sequence ID" value="MCS3712005.1"/>
    <property type="molecule type" value="Genomic_DNA"/>
</dbReference>
<dbReference type="AlphaFoldDB" id="A0A9X2Q866"/>
<feature type="region of interest" description="Disordered" evidence="1">
    <location>
        <begin position="1"/>
        <end position="29"/>
    </location>
</feature>
<gene>
    <name evidence="2" type="ORF">GGP61_003641</name>
</gene>
<reference evidence="2" key="1">
    <citation type="submission" date="2022-08" db="EMBL/GenBank/DDBJ databases">
        <title>Genomic Encyclopedia of Type Strains, Phase V (KMG-V): Genome sequencing to study the core and pangenomes of soil and plant-associated prokaryotes.</title>
        <authorList>
            <person name="Whitman W."/>
        </authorList>
    </citation>
    <scope>NUCLEOTIDE SEQUENCE</scope>
    <source>
        <strain evidence="2">SP3049</strain>
    </source>
</reference>
<evidence type="ECO:0000313" key="3">
    <source>
        <dbReference type="Proteomes" id="UP001155057"/>
    </source>
</evidence>